<dbReference type="RefSeq" id="WP_132420009.1">
    <property type="nucleotide sequence ID" value="NZ_SKFG01000031.1"/>
</dbReference>
<feature type="domain" description="Aerotolerance regulator N-terminal" evidence="2">
    <location>
        <begin position="6"/>
        <end position="78"/>
    </location>
</feature>
<proteinExistence type="predicted"/>
<dbReference type="OrthoDB" id="9780136at2"/>
<evidence type="ECO:0000256" key="1">
    <source>
        <dbReference type="SAM" id="Phobius"/>
    </source>
</evidence>
<dbReference type="InterPro" id="IPR036465">
    <property type="entry name" value="vWFA_dom_sf"/>
</dbReference>
<keyword evidence="1" id="KW-0472">Membrane</keyword>
<evidence type="ECO:0000313" key="4">
    <source>
        <dbReference type="EMBL" id="TCZ73562.1"/>
    </source>
</evidence>
<comment type="caution">
    <text evidence="4">The sequence shown here is derived from an EMBL/GenBank/DDBJ whole genome shotgun (WGS) entry which is preliminary data.</text>
</comment>
<evidence type="ECO:0000259" key="2">
    <source>
        <dbReference type="Pfam" id="PF07584"/>
    </source>
</evidence>
<evidence type="ECO:0000259" key="3">
    <source>
        <dbReference type="Pfam" id="PF13519"/>
    </source>
</evidence>
<accession>A0A4V2WN02</accession>
<organism evidence="4 5">
    <name type="scientific">Paenibacillus albiflavus</name>
    <dbReference type="NCBI Taxonomy" id="2545760"/>
    <lineage>
        <taxon>Bacteria</taxon>
        <taxon>Bacillati</taxon>
        <taxon>Bacillota</taxon>
        <taxon>Bacilli</taxon>
        <taxon>Bacillales</taxon>
        <taxon>Paenibacillaceae</taxon>
        <taxon>Paenibacillus</taxon>
    </lineage>
</organism>
<dbReference type="SUPFAM" id="SSF53300">
    <property type="entry name" value="vWA-like"/>
    <property type="match status" value="1"/>
</dbReference>
<dbReference type="InterPro" id="IPR024163">
    <property type="entry name" value="Aerotolerance_reg_N"/>
</dbReference>
<sequence>MRFGSFASIGFIVALGAIIVMYLLKRKYVDTVVPSHMLWNRVLRNLEANKPWQKLRNQMLFWIQMLIAALLVLALMEPVIPYEKEVKSHLVLVVDTSASMSATDMQNNRGDSNARIDQMKSKLREFVNGPASKSEITLIRIADQPELLESRQTDKNLVLQSIDQLTVNYGVSAYRETMSLASSLTRLEKDAEIVVYTDEQWPEQSAGITYNVPVRVESIVGTGDNIAIAQFGVKLPASGAADKVQGVAVIRNWSSITRTMDAVLTIGEEAQVGEVHTLTLEPGKQQTLQFTNLPVASYYGLQLDVEDSIQADNRAYAFLSDQGQARVLLVTEGNLFLEKALQLSGAQVVKIQIPSDGNSENFADMPKDTIIVPDTKLDMVILDHVADPYIESTEWKELIAQHPVWRIGSTTAKQIAPITSTFEIDEHPINRYIRMADTHIAQLDDIQSVSWGQPIIKLGENPVIFAGTEQGQPRLTFNFDLHQSDLPLRSEFPILVRNSIDWLSESRMTTLGRLTAGSTKEIPLSPRAARVEWKQLTSNIDASKQTVSASSEQSQTSGVTAYQTVPAIPGLYQLEQYDAAGVRISYALAEVAMDAAESNVLQQEKLSFQIKNMNQAEGIAADQMLADDSNTPSGMQLTTWLALFIMALLLLEWGVYQRGNSI</sequence>
<dbReference type="Proteomes" id="UP000295418">
    <property type="component" value="Unassembled WGS sequence"/>
</dbReference>
<name>A0A4V2WN02_9BACL</name>
<dbReference type="Pfam" id="PF07584">
    <property type="entry name" value="BatA"/>
    <property type="match status" value="1"/>
</dbReference>
<feature type="transmembrane region" description="Helical" evidence="1">
    <location>
        <begin position="59"/>
        <end position="76"/>
    </location>
</feature>
<dbReference type="PANTHER" id="PTHR37464">
    <property type="entry name" value="BLL2463 PROTEIN"/>
    <property type="match status" value="1"/>
</dbReference>
<dbReference type="EMBL" id="SKFG01000031">
    <property type="protein sequence ID" value="TCZ73562.1"/>
    <property type="molecule type" value="Genomic_DNA"/>
</dbReference>
<dbReference type="PANTHER" id="PTHR37464:SF1">
    <property type="entry name" value="BLL2463 PROTEIN"/>
    <property type="match status" value="1"/>
</dbReference>
<feature type="transmembrane region" description="Helical" evidence="1">
    <location>
        <begin position="6"/>
        <end position="24"/>
    </location>
</feature>
<feature type="domain" description="VWFA" evidence="3">
    <location>
        <begin position="90"/>
        <end position="199"/>
    </location>
</feature>
<dbReference type="AlphaFoldDB" id="A0A4V2WN02"/>
<dbReference type="Gene3D" id="3.40.50.410">
    <property type="entry name" value="von Willebrand factor, type A domain"/>
    <property type="match status" value="1"/>
</dbReference>
<keyword evidence="1" id="KW-1133">Transmembrane helix</keyword>
<evidence type="ECO:0000313" key="5">
    <source>
        <dbReference type="Proteomes" id="UP000295418"/>
    </source>
</evidence>
<reference evidence="4 5" key="1">
    <citation type="submission" date="2019-03" db="EMBL/GenBank/DDBJ databases">
        <authorList>
            <person name="Kim M.K.M."/>
        </authorList>
    </citation>
    <scope>NUCLEOTIDE SEQUENCE [LARGE SCALE GENOMIC DNA]</scope>
    <source>
        <strain evidence="4 5">18JY21-1</strain>
    </source>
</reference>
<keyword evidence="1" id="KW-0812">Transmembrane</keyword>
<protein>
    <submittedName>
        <fullName evidence="4">VWA domain-containing protein</fullName>
    </submittedName>
</protein>
<gene>
    <name evidence="4" type="ORF">E0485_20870</name>
</gene>
<keyword evidence="5" id="KW-1185">Reference proteome</keyword>
<dbReference type="InterPro" id="IPR002035">
    <property type="entry name" value="VWF_A"/>
</dbReference>
<dbReference type="Pfam" id="PF13519">
    <property type="entry name" value="VWA_2"/>
    <property type="match status" value="1"/>
</dbReference>
<feature type="transmembrane region" description="Helical" evidence="1">
    <location>
        <begin position="637"/>
        <end position="656"/>
    </location>
</feature>